<protein>
    <submittedName>
        <fullName evidence="2">Uncharacterized protein</fullName>
    </submittedName>
</protein>
<sequence>MGLFKLLWSGQTNNHYGSDIVIPLYGEGSKEDCVDLQIRSLMYMFRRCDIVNSKPFSSGQQQGRLLEHSSTSKTTLDQLDLGSAKSETEKLDLLYNKAKFDLLFQDDPHRILIDWSKNKFRSLCILSSHPIELKTLPKFDVPNFSFAVLHNDSSEAEYIETLANSDIYTEHLVSVDLEARKKIVKNALALVKGGATRTLTMDERAFIIKYYLNKVAVEVQVERLYRGMALKAEKERGSVTPVTPTLRSPEREEANNKRSGRSPFRSSSPERYKGTERRLNMSPDRFRMGIRTPDRSPERSPERTARSSQNASPTQGPRKMKSSSALLSNSTTSASITISPPSSPTKNKLSKQTSAFNLRLNMNEAPNLAPPVPQEEDIKTQLLSQARIAVRKKIDDEKLALKKLRAANRASRAKNDAAINA</sequence>
<feature type="compositionally biased region" description="Basic and acidic residues" evidence="1">
    <location>
        <begin position="268"/>
        <end position="305"/>
    </location>
</feature>
<feature type="compositionally biased region" description="Low complexity" evidence="1">
    <location>
        <begin position="322"/>
        <end position="347"/>
    </location>
</feature>
<dbReference type="Pfam" id="PF17235">
    <property type="entry name" value="STD1"/>
    <property type="match status" value="1"/>
</dbReference>
<comment type="caution">
    <text evidence="2">The sequence shown here is derived from an EMBL/GenBank/DDBJ whole genome shotgun (WGS) entry which is preliminary data.</text>
</comment>
<feature type="compositionally biased region" description="Polar residues" evidence="1">
    <location>
        <begin position="306"/>
        <end position="315"/>
    </location>
</feature>
<dbReference type="OrthoDB" id="4088889at2759"/>
<feature type="region of interest" description="Disordered" evidence="1">
    <location>
        <begin position="234"/>
        <end position="351"/>
    </location>
</feature>
<dbReference type="VEuPathDB" id="FungiDB:TRICI_001760"/>
<evidence type="ECO:0000256" key="1">
    <source>
        <dbReference type="SAM" id="MobiDB-lite"/>
    </source>
</evidence>
<organism evidence="2 3">
    <name type="scientific">Trichomonascus ciferrii</name>
    <dbReference type="NCBI Taxonomy" id="44093"/>
    <lineage>
        <taxon>Eukaryota</taxon>
        <taxon>Fungi</taxon>
        <taxon>Dikarya</taxon>
        <taxon>Ascomycota</taxon>
        <taxon>Saccharomycotina</taxon>
        <taxon>Dipodascomycetes</taxon>
        <taxon>Dipodascales</taxon>
        <taxon>Trichomonascaceae</taxon>
        <taxon>Trichomonascus</taxon>
        <taxon>Trichomonascus ciferrii complex</taxon>
    </lineage>
</organism>
<accession>A0A642V8S8</accession>
<dbReference type="EMBL" id="SWFS01000123">
    <property type="protein sequence ID" value="KAA8916109.1"/>
    <property type="molecule type" value="Genomic_DNA"/>
</dbReference>
<keyword evidence="3" id="KW-1185">Reference proteome</keyword>
<proteinExistence type="predicted"/>
<evidence type="ECO:0000313" key="2">
    <source>
        <dbReference type="EMBL" id="KAA8916109.1"/>
    </source>
</evidence>
<reference evidence="2" key="1">
    <citation type="journal article" date="2019" name="G3 (Bethesda)">
        <title>Genome Assemblies of Two Rare Opportunistic Yeast Pathogens: Diutina rugosa (syn. Candida rugosa) and Trichomonascus ciferrii (syn. Candida ciferrii).</title>
        <authorList>
            <person name="Mixao V."/>
            <person name="Saus E."/>
            <person name="Hansen A.P."/>
            <person name="Lass-Florl C."/>
            <person name="Gabaldon T."/>
        </authorList>
    </citation>
    <scope>NUCLEOTIDE SEQUENCE</scope>
    <source>
        <strain evidence="2">CBS 4856</strain>
    </source>
</reference>
<name>A0A642V8S8_9ASCO</name>
<dbReference type="AlphaFoldDB" id="A0A642V8S8"/>
<gene>
    <name evidence="2" type="ORF">TRICI_001760</name>
</gene>
<evidence type="ECO:0000313" key="3">
    <source>
        <dbReference type="Proteomes" id="UP000761534"/>
    </source>
</evidence>
<dbReference type="Proteomes" id="UP000761534">
    <property type="component" value="Unassembled WGS sequence"/>
</dbReference>
<dbReference type="InterPro" id="IPR035189">
    <property type="entry name" value="Std1/Mth1"/>
</dbReference>